<dbReference type="AlphaFoldDB" id="A0A9W8MR70"/>
<name>A0A9W8MR70_9AGAR</name>
<evidence type="ECO:0000313" key="4">
    <source>
        <dbReference type="Proteomes" id="UP001148786"/>
    </source>
</evidence>
<accession>A0A9W8MR70</accession>
<proteinExistence type="predicted"/>
<sequence length="584" mass="66527">MTQYSSICEDTPEYLNLQPPTKAQSKSRIQVGSSSTQSQLGATRNRDIPVFGSVAKSWANRPLKQLRATHQRSSHFVVDKHDSRAPKDPPKVNEDLPTLEATHPHIPHAHRTTLEATSAVKEQEPAIDDLKPVDPPNVEPSSIQYESKQVLKGVPKSWARRPSKHNSSQRTPAQPEHYQRTSLEDLQPEAPGHNRNDACGEGASGHDYPFKGVVKSWAKRPLKQVSSHYPVEPTKCKSQPLREAHSTNEEQGILNARPEPQVRLEHESEAPKEVEQRSALLEPKLAETPPPTPPHKDPWAPPTPSRHPDVSDGVAFLEKSKQSDRQESKPRMLHSRPTYEKTTDPHRQNQAFEPSHRQIDSPRAPQLQRLHAQRSQPTLHSVKVNHEPSHIQSTHAHTHSSPLIQDLQAQLSRALSQLSDANETIQRLHRQSDAHDAHTSNLTASLKRCSEEISTRTTQNRVQVQKIADLETQLREVRAENRELVEEKRWLVQELEDVKTERATLEGLEAERDKWKEQLECMHLRMVRAEHRVRSLNLDPLLQDKFAARRESWIPARARPLFRGSPLGPRTRSCRHEHRASLRR</sequence>
<feature type="compositionally biased region" description="Polar residues" evidence="2">
    <location>
        <begin position="18"/>
        <end position="42"/>
    </location>
</feature>
<evidence type="ECO:0000313" key="3">
    <source>
        <dbReference type="EMBL" id="KAJ3490708.1"/>
    </source>
</evidence>
<organism evidence="3 4">
    <name type="scientific">Agrocybe chaxingu</name>
    <dbReference type="NCBI Taxonomy" id="84603"/>
    <lineage>
        <taxon>Eukaryota</taxon>
        <taxon>Fungi</taxon>
        <taxon>Dikarya</taxon>
        <taxon>Basidiomycota</taxon>
        <taxon>Agaricomycotina</taxon>
        <taxon>Agaricomycetes</taxon>
        <taxon>Agaricomycetidae</taxon>
        <taxon>Agaricales</taxon>
        <taxon>Agaricineae</taxon>
        <taxon>Strophariaceae</taxon>
        <taxon>Agrocybe</taxon>
    </lineage>
</organism>
<feature type="compositionally biased region" description="Basic and acidic residues" evidence="2">
    <location>
        <begin position="121"/>
        <end position="132"/>
    </location>
</feature>
<evidence type="ECO:0000256" key="2">
    <source>
        <dbReference type="SAM" id="MobiDB-lite"/>
    </source>
</evidence>
<protein>
    <submittedName>
        <fullName evidence="3">Uncharacterized protein</fullName>
    </submittedName>
</protein>
<feature type="compositionally biased region" description="Basic and acidic residues" evidence="2">
    <location>
        <begin position="260"/>
        <end position="276"/>
    </location>
</feature>
<feature type="compositionally biased region" description="Pro residues" evidence="2">
    <location>
        <begin position="288"/>
        <end position="305"/>
    </location>
</feature>
<gene>
    <name evidence="3" type="ORF">NLJ89_g11410</name>
</gene>
<dbReference type="EMBL" id="JANKHO010002601">
    <property type="protein sequence ID" value="KAJ3490708.1"/>
    <property type="molecule type" value="Genomic_DNA"/>
</dbReference>
<feature type="region of interest" description="Disordered" evidence="2">
    <location>
        <begin position="564"/>
        <end position="584"/>
    </location>
</feature>
<reference evidence="3" key="1">
    <citation type="submission" date="2022-07" db="EMBL/GenBank/DDBJ databases">
        <title>Genome Sequence of Agrocybe chaxingu.</title>
        <authorList>
            <person name="Buettner E."/>
        </authorList>
    </citation>
    <scope>NUCLEOTIDE SEQUENCE</scope>
    <source>
        <strain evidence="3">MP-N11</strain>
    </source>
</reference>
<keyword evidence="1" id="KW-0175">Coiled coil</keyword>
<feature type="region of interest" description="Disordered" evidence="2">
    <location>
        <begin position="223"/>
        <end position="379"/>
    </location>
</feature>
<dbReference type="Proteomes" id="UP001148786">
    <property type="component" value="Unassembled WGS sequence"/>
</dbReference>
<feature type="region of interest" description="Disordered" evidence="2">
    <location>
        <begin position="1"/>
        <end position="46"/>
    </location>
</feature>
<feature type="compositionally biased region" description="Basic and acidic residues" evidence="2">
    <location>
        <begin position="337"/>
        <end position="347"/>
    </location>
</feature>
<comment type="caution">
    <text evidence="3">The sequence shown here is derived from an EMBL/GenBank/DDBJ whole genome shotgun (WGS) entry which is preliminary data.</text>
</comment>
<feature type="coiled-coil region" evidence="1">
    <location>
        <begin position="404"/>
        <end position="431"/>
    </location>
</feature>
<dbReference type="OrthoDB" id="10603707at2759"/>
<feature type="compositionally biased region" description="Basic and acidic residues" evidence="2">
    <location>
        <begin position="77"/>
        <end position="94"/>
    </location>
</feature>
<feature type="compositionally biased region" description="Basic and acidic residues" evidence="2">
    <location>
        <begin position="318"/>
        <end position="330"/>
    </location>
</feature>
<feature type="region of interest" description="Disordered" evidence="2">
    <location>
        <begin position="67"/>
        <end position="210"/>
    </location>
</feature>
<feature type="coiled-coil region" evidence="1">
    <location>
        <begin position="460"/>
        <end position="525"/>
    </location>
</feature>
<feature type="compositionally biased region" description="Basic residues" evidence="2">
    <location>
        <begin position="572"/>
        <end position="584"/>
    </location>
</feature>
<evidence type="ECO:0000256" key="1">
    <source>
        <dbReference type="SAM" id="Coils"/>
    </source>
</evidence>
<keyword evidence="4" id="KW-1185">Reference proteome</keyword>